<evidence type="ECO:0000256" key="2">
    <source>
        <dbReference type="SAM" id="MobiDB-lite"/>
    </source>
</evidence>
<feature type="transmembrane region" description="Helical" evidence="3">
    <location>
        <begin position="228"/>
        <end position="249"/>
    </location>
</feature>
<dbReference type="Proteomes" id="UP000537522">
    <property type="component" value="Unassembled WGS sequence"/>
</dbReference>
<evidence type="ECO:0000256" key="1">
    <source>
        <dbReference type="ARBA" id="ARBA00023157"/>
    </source>
</evidence>
<dbReference type="GO" id="GO:0005102">
    <property type="term" value="F:signaling receptor binding"/>
    <property type="evidence" value="ECO:0007669"/>
    <property type="project" value="TreeGrafter"/>
</dbReference>
<dbReference type="InterPro" id="IPR013162">
    <property type="entry name" value="CD80_C2-set"/>
</dbReference>
<evidence type="ECO:0000313" key="6">
    <source>
        <dbReference type="Proteomes" id="UP000537522"/>
    </source>
</evidence>
<gene>
    <name evidence="5" type="primary">Crtam</name>
    <name evidence="5" type="ORF">CHATOR_R12893</name>
</gene>
<dbReference type="PROSITE" id="PS50835">
    <property type="entry name" value="IG_LIKE"/>
    <property type="match status" value="1"/>
</dbReference>
<feature type="non-terminal residue" evidence="5">
    <location>
        <position position="1"/>
    </location>
</feature>
<dbReference type="InterPro" id="IPR013783">
    <property type="entry name" value="Ig-like_fold"/>
</dbReference>
<organism evidence="5 6">
    <name type="scientific">Chauna torquata</name>
    <name type="common">Southern screamer</name>
    <dbReference type="NCBI Taxonomy" id="30388"/>
    <lineage>
        <taxon>Eukaryota</taxon>
        <taxon>Metazoa</taxon>
        <taxon>Chordata</taxon>
        <taxon>Craniata</taxon>
        <taxon>Vertebrata</taxon>
        <taxon>Euteleostomi</taxon>
        <taxon>Archelosauria</taxon>
        <taxon>Archosauria</taxon>
        <taxon>Dinosauria</taxon>
        <taxon>Saurischia</taxon>
        <taxon>Theropoda</taxon>
        <taxon>Coelurosauria</taxon>
        <taxon>Aves</taxon>
        <taxon>Neognathae</taxon>
        <taxon>Galloanserae</taxon>
        <taxon>Anseriformes</taxon>
        <taxon>Anhimidae</taxon>
        <taxon>Chauna</taxon>
    </lineage>
</organism>
<dbReference type="PANTHER" id="PTHR47118">
    <property type="entry name" value="CYTOTOXIC AND REGULATORY T-CELL MOLECULE"/>
    <property type="match status" value="1"/>
</dbReference>
<keyword evidence="1" id="KW-1015">Disulfide bond</keyword>
<dbReference type="GO" id="GO:0005886">
    <property type="term" value="C:plasma membrane"/>
    <property type="evidence" value="ECO:0007669"/>
    <property type="project" value="TreeGrafter"/>
</dbReference>
<feature type="non-terminal residue" evidence="5">
    <location>
        <position position="289"/>
    </location>
</feature>
<evidence type="ECO:0000256" key="3">
    <source>
        <dbReference type="SAM" id="Phobius"/>
    </source>
</evidence>
<dbReference type="InterPro" id="IPR036179">
    <property type="entry name" value="Ig-like_dom_sf"/>
</dbReference>
<feature type="domain" description="Ig-like" evidence="4">
    <location>
        <begin position="70"/>
        <end position="157"/>
    </location>
</feature>
<dbReference type="GO" id="GO:0002355">
    <property type="term" value="P:detection of tumor cell"/>
    <property type="evidence" value="ECO:0007669"/>
    <property type="project" value="TreeGrafter"/>
</dbReference>
<sequence>LLCTNTHSMLGFIFFTVLRDQRYKLIHYSKDGLSIRLSNVTVHDEGVYKCFYYGTPFKIKTTTVEVLAAPSKPVLEVSQDTERSITLSCYTQGCKPQPQITWLLDNGIQLPGDTMHKLEANGKKWTTTSTLTVLAYGPNSTASCLVHHKALREKMLTVPFRFEDLPGTGTAAVLEPAHLSVSAGPEATSAAAGEEELSSTSHYHVPNGTLHHQTRCDLKFEGIKKKDLLLPVLVAALIFMLLIIVVLFMKKLKKAHGVWKRENDTSEQTLESYKSKSNEESQGHEKNGQ</sequence>
<evidence type="ECO:0000313" key="5">
    <source>
        <dbReference type="EMBL" id="NXK45347.1"/>
    </source>
</evidence>
<name>A0A7L0JNH6_CHATO</name>
<dbReference type="AlphaFoldDB" id="A0A7L0JNH6"/>
<dbReference type="GO" id="GO:0002860">
    <property type="term" value="P:positive regulation of natural killer cell mediated cytotoxicity directed against tumor cell target"/>
    <property type="evidence" value="ECO:0007669"/>
    <property type="project" value="TreeGrafter"/>
</dbReference>
<dbReference type="InterPro" id="IPR007110">
    <property type="entry name" value="Ig-like_dom"/>
</dbReference>
<reference evidence="5 6" key="1">
    <citation type="submission" date="2019-09" db="EMBL/GenBank/DDBJ databases">
        <title>Bird 10,000 Genomes (B10K) Project - Family phase.</title>
        <authorList>
            <person name="Zhang G."/>
        </authorList>
    </citation>
    <scope>NUCLEOTIDE SEQUENCE [LARGE SCALE GENOMIC DNA]</scope>
    <source>
        <strain evidence="5">B10K-DU-011-36</strain>
        <tissue evidence="5">Muscle</tissue>
    </source>
</reference>
<dbReference type="Pfam" id="PF08205">
    <property type="entry name" value="C2-set_2"/>
    <property type="match status" value="1"/>
</dbReference>
<keyword evidence="6" id="KW-1185">Reference proteome</keyword>
<feature type="compositionally biased region" description="Basic and acidic residues" evidence="2">
    <location>
        <begin position="273"/>
        <end position="289"/>
    </location>
</feature>
<proteinExistence type="predicted"/>
<dbReference type="PANTHER" id="PTHR47118:SF1">
    <property type="entry name" value="CYTOTOXIC AND REGULATORY T-CELL MOLECULE"/>
    <property type="match status" value="1"/>
</dbReference>
<dbReference type="GO" id="GO:0008037">
    <property type="term" value="P:cell recognition"/>
    <property type="evidence" value="ECO:0007669"/>
    <property type="project" value="TreeGrafter"/>
</dbReference>
<keyword evidence="3" id="KW-1133">Transmembrane helix</keyword>
<keyword evidence="3" id="KW-0472">Membrane</keyword>
<dbReference type="SUPFAM" id="SSF48726">
    <property type="entry name" value="Immunoglobulin"/>
    <property type="match status" value="2"/>
</dbReference>
<accession>A0A7L0JNH6</accession>
<dbReference type="EMBL" id="VXAL01002286">
    <property type="protein sequence ID" value="NXK45347.1"/>
    <property type="molecule type" value="Genomic_DNA"/>
</dbReference>
<dbReference type="Gene3D" id="2.60.40.10">
    <property type="entry name" value="Immunoglobulins"/>
    <property type="match status" value="2"/>
</dbReference>
<protein>
    <submittedName>
        <fullName evidence="5">CRTAM protein</fullName>
    </submittedName>
</protein>
<evidence type="ECO:0000259" key="4">
    <source>
        <dbReference type="PROSITE" id="PS50835"/>
    </source>
</evidence>
<dbReference type="InterPro" id="IPR053096">
    <property type="entry name" value="CRTAM"/>
</dbReference>
<keyword evidence="3" id="KW-0812">Transmembrane</keyword>
<comment type="caution">
    <text evidence="5">The sequence shown here is derived from an EMBL/GenBank/DDBJ whole genome shotgun (WGS) entry which is preliminary data.</text>
</comment>
<feature type="region of interest" description="Disordered" evidence="2">
    <location>
        <begin position="260"/>
        <end position="289"/>
    </location>
</feature>